<dbReference type="GO" id="GO:0043332">
    <property type="term" value="C:mating projection tip"/>
    <property type="evidence" value="ECO:0007669"/>
    <property type="project" value="TreeGrafter"/>
</dbReference>
<feature type="region of interest" description="Disordered" evidence="2">
    <location>
        <begin position="1"/>
        <end position="65"/>
    </location>
</feature>
<feature type="region of interest" description="Disordered" evidence="2">
    <location>
        <begin position="118"/>
        <end position="153"/>
    </location>
</feature>
<feature type="region of interest" description="Disordered" evidence="2">
    <location>
        <begin position="1038"/>
        <end position="1070"/>
    </location>
</feature>
<evidence type="ECO:0000313" key="3">
    <source>
        <dbReference type="EMBL" id="KAA1105213.1"/>
    </source>
</evidence>
<feature type="region of interest" description="Disordered" evidence="2">
    <location>
        <begin position="208"/>
        <end position="321"/>
    </location>
</feature>
<name>A0A5B0PW12_PUCGR</name>
<feature type="region of interest" description="Disordered" evidence="2">
    <location>
        <begin position="617"/>
        <end position="643"/>
    </location>
</feature>
<reference evidence="3 4" key="1">
    <citation type="submission" date="2019-05" db="EMBL/GenBank/DDBJ databases">
        <title>Emergence of the Ug99 lineage of the wheat stem rust pathogen through somatic hybridization.</title>
        <authorList>
            <person name="Li F."/>
            <person name="Upadhyaya N.M."/>
            <person name="Sperschneider J."/>
            <person name="Matny O."/>
            <person name="Nguyen-Phuc H."/>
            <person name="Mago R."/>
            <person name="Raley C."/>
            <person name="Miller M.E."/>
            <person name="Silverstein K.A.T."/>
            <person name="Henningsen E."/>
            <person name="Hirsch C.D."/>
            <person name="Visser B."/>
            <person name="Pretorius Z.A."/>
            <person name="Steffenson B.J."/>
            <person name="Schwessinger B."/>
            <person name="Dodds P.N."/>
            <person name="Figueroa M."/>
        </authorList>
    </citation>
    <scope>NUCLEOTIDE SEQUENCE [LARGE SCALE GENOMIC DNA]</scope>
    <source>
        <strain evidence="3 4">Ug99</strain>
    </source>
</reference>
<evidence type="ECO:0000256" key="2">
    <source>
        <dbReference type="SAM" id="MobiDB-lite"/>
    </source>
</evidence>
<feature type="compositionally biased region" description="Low complexity" evidence="2">
    <location>
        <begin position="734"/>
        <end position="761"/>
    </location>
</feature>
<dbReference type="EMBL" id="VDEP01000311">
    <property type="protein sequence ID" value="KAA1105213.1"/>
    <property type="molecule type" value="Genomic_DNA"/>
</dbReference>
<comment type="caution">
    <text evidence="3">The sequence shown here is derived from an EMBL/GenBank/DDBJ whole genome shotgun (WGS) entry which is preliminary data.</text>
</comment>
<dbReference type="GO" id="GO:0005816">
    <property type="term" value="C:spindle pole body"/>
    <property type="evidence" value="ECO:0007669"/>
    <property type="project" value="TreeGrafter"/>
</dbReference>
<feature type="compositionally biased region" description="Polar residues" evidence="2">
    <location>
        <begin position="837"/>
        <end position="849"/>
    </location>
</feature>
<gene>
    <name evidence="3" type="ORF">PGTUg99_013340</name>
</gene>
<dbReference type="GO" id="GO:0005938">
    <property type="term" value="C:cell cortex"/>
    <property type="evidence" value="ECO:0007669"/>
    <property type="project" value="TreeGrafter"/>
</dbReference>
<dbReference type="InterPro" id="IPR013889">
    <property type="entry name" value="Karyogamy_KAR9"/>
</dbReference>
<feature type="compositionally biased region" description="Polar residues" evidence="2">
    <location>
        <begin position="945"/>
        <end position="957"/>
    </location>
</feature>
<keyword evidence="1" id="KW-0175">Coiled coil</keyword>
<feature type="compositionally biased region" description="Basic and acidic residues" evidence="2">
    <location>
        <begin position="304"/>
        <end position="317"/>
    </location>
</feature>
<protein>
    <recommendedName>
        <fullName evidence="5">Karyogamy protein</fullName>
    </recommendedName>
</protein>
<feature type="compositionally biased region" description="Basic and acidic residues" evidence="2">
    <location>
        <begin position="795"/>
        <end position="810"/>
    </location>
</feature>
<dbReference type="GO" id="GO:0030473">
    <property type="term" value="P:nuclear migration along microtubule"/>
    <property type="evidence" value="ECO:0007669"/>
    <property type="project" value="TreeGrafter"/>
</dbReference>
<dbReference type="PANTHER" id="PTHR37271">
    <property type="entry name" value="KARYOGAMY PROTEIN KAR9"/>
    <property type="match status" value="1"/>
</dbReference>
<feature type="compositionally biased region" description="Low complexity" evidence="2">
    <location>
        <begin position="51"/>
        <end position="63"/>
    </location>
</feature>
<feature type="compositionally biased region" description="Acidic residues" evidence="2">
    <location>
        <begin position="1126"/>
        <end position="1146"/>
    </location>
</feature>
<feature type="compositionally biased region" description="Low complexity" evidence="2">
    <location>
        <begin position="622"/>
        <end position="638"/>
    </location>
</feature>
<feature type="coiled-coil region" evidence="1">
    <location>
        <begin position="371"/>
        <end position="398"/>
    </location>
</feature>
<feature type="compositionally biased region" description="Polar residues" evidence="2">
    <location>
        <begin position="289"/>
        <end position="301"/>
    </location>
</feature>
<evidence type="ECO:0000256" key="1">
    <source>
        <dbReference type="SAM" id="Coils"/>
    </source>
</evidence>
<feature type="region of interest" description="Disordered" evidence="2">
    <location>
        <begin position="1164"/>
        <end position="1194"/>
    </location>
</feature>
<feature type="compositionally biased region" description="Basic residues" evidence="2">
    <location>
        <begin position="1059"/>
        <end position="1069"/>
    </location>
</feature>
<sequence>MNNIPSAQISSSTMSTSPSTSTLSMLINPAASSSQQQRLTAPISAQTAPTSISSSFRTNSSSSPRDLVGIKLSKVKATAALFESRSISLQTSPRSPPAPTEHSPRLSFLLNQQSNNISTTTTTTTSSPDSSSLSSPPPSHPNNHHPHPTSSLKLSAGHVNQIKNQFLSTHSITDLQRRHSSDRPSHPSAHKKVFSHYHPDHLNRLSQSIIPNHSSSSSSSAPITTTKNSTSLHHDLERLSLQPKTGPPSPSTDQHHCSDSNSTSTSQHAPSSTRALSIDDHHHHHQPAPNLTSDNLFSEQEPTPVDHHHQRISESHQSRPSQEILNEITTLALSARITEVAMSIQEVALALFQVQTSPSILAADRPSGSALTQVDKALMRLEKKVESTSIEIVELETLIRPYRNQENPSAQSRLINDKFDNISQEWQRIQQDTEVLQDELKEDKWLVVFRAVSGQAEEMMESLEKVLAVSQEFVRETHRRTRRTSPSILSSPLRSNSRKNRESQASSISSVDPIESEELLKSYNALIKNFHAKNKHYVPSCERVLGILSKGISSRSTKNGEVLRRYADMNLRFTNIQEMINRVGLDLLAVEKILQQACQAPSDVTPADCSMQASDNSFLQLPTDSHPPTTPTSPGSSSKTRKALSTMSSYLISTSPQFLSKHSSGISNSISPFRKLASKFASATPSISSQPSSVGSAQTPLVPSAMLTSSNGTHRASQQRQLRPIRSTLNFGPSSSSSSISRMMSKPTNTMTMTTTPNHHPTGYEPERRAPSTVPEPFSKARPASRQVHHQHTPSYEKPRWNISLKRIEDAPMSQMTTSSSGTSLRKSSSRRTTGGINPSRSQSRTALRSSAPYGCGGFERPSSVTGRSEASCGTTLSMSVYRSRPPSRHSRIPAPLWDPSMESQRVLSKGSIDLADLVRPNSSIAIQHPTPSTSRIRPATALSNMSNNTGLLSPTESDLAKMPGRPPTTLGISTTSSSSNHHKLRADRRLSFTPTKRHHTPSSKNRMSTNQLVSFEVESPNPADPLDTLIHQKSNLFSSKFSSSKPTTTTTTNNDGKRKGRKAQKKSWRVQVIPKRLDSPLSRNLEKAKLAGAGVGDQARYSFWFHFRLVTESLLDAHHQKEAEGDQEDEGDQQEEEGDSESEEGDGTHQKIVEEKSVMCKLVESKHPHPSSSSSALKLHQQDDHDHDHDQSQKISPLLLAQNFGLNPQTLKVLVRTRNSWIELEAYLDQTSPFNPNERANGRLTNKASQDWGKAARPGFDFATHPPDL</sequence>
<feature type="compositionally biased region" description="Polar residues" evidence="2">
    <location>
        <begin position="259"/>
        <end position="275"/>
    </location>
</feature>
<feature type="region of interest" description="Disordered" evidence="2">
    <location>
        <begin position="727"/>
        <end position="872"/>
    </location>
</feature>
<feature type="region of interest" description="Disordered" evidence="2">
    <location>
        <begin position="945"/>
        <end position="1010"/>
    </location>
</feature>
<feature type="compositionally biased region" description="Basic and acidic residues" evidence="2">
    <location>
        <begin position="1181"/>
        <end position="1193"/>
    </location>
</feature>
<feature type="compositionally biased region" description="Basic and acidic residues" evidence="2">
    <location>
        <begin position="175"/>
        <end position="185"/>
    </location>
</feature>
<accession>A0A5B0PW12</accession>
<feature type="region of interest" description="Disordered" evidence="2">
    <location>
        <begin position="1236"/>
        <end position="1270"/>
    </location>
</feature>
<dbReference type="PANTHER" id="PTHR37271:SF1">
    <property type="entry name" value="KARYOGAMY PROTEIN KAR9"/>
    <property type="match status" value="1"/>
</dbReference>
<feature type="compositionally biased region" description="Polar residues" evidence="2">
    <location>
        <begin position="484"/>
        <end position="495"/>
    </location>
</feature>
<organism evidence="3 4">
    <name type="scientific">Puccinia graminis f. sp. tritici</name>
    <dbReference type="NCBI Taxonomy" id="56615"/>
    <lineage>
        <taxon>Eukaryota</taxon>
        <taxon>Fungi</taxon>
        <taxon>Dikarya</taxon>
        <taxon>Basidiomycota</taxon>
        <taxon>Pucciniomycotina</taxon>
        <taxon>Pucciniomycetes</taxon>
        <taxon>Pucciniales</taxon>
        <taxon>Pucciniaceae</taxon>
        <taxon>Puccinia</taxon>
    </lineage>
</organism>
<feature type="compositionally biased region" description="Polar residues" evidence="2">
    <location>
        <begin position="30"/>
        <end position="50"/>
    </location>
</feature>
<dbReference type="Proteomes" id="UP000325313">
    <property type="component" value="Unassembled WGS sequence"/>
</dbReference>
<feature type="compositionally biased region" description="Low complexity" evidence="2">
    <location>
        <begin position="817"/>
        <end position="836"/>
    </location>
</feature>
<feature type="region of interest" description="Disordered" evidence="2">
    <location>
        <begin position="173"/>
        <end position="192"/>
    </location>
</feature>
<feature type="compositionally biased region" description="Polar residues" evidence="2">
    <location>
        <begin position="863"/>
        <end position="872"/>
    </location>
</feature>
<dbReference type="AlphaFoldDB" id="A0A5B0PW12"/>
<evidence type="ECO:0000313" key="4">
    <source>
        <dbReference type="Proteomes" id="UP000325313"/>
    </source>
</evidence>
<proteinExistence type="predicted"/>
<dbReference type="Pfam" id="PF08580">
    <property type="entry name" value="KAR9"/>
    <property type="match status" value="2"/>
</dbReference>
<feature type="compositionally biased region" description="Low complexity" evidence="2">
    <location>
        <begin position="10"/>
        <end position="26"/>
    </location>
</feature>
<dbReference type="GO" id="GO:0051293">
    <property type="term" value="P:establishment of spindle localization"/>
    <property type="evidence" value="ECO:0007669"/>
    <property type="project" value="TreeGrafter"/>
</dbReference>
<feature type="compositionally biased region" description="Low complexity" evidence="2">
    <location>
        <begin position="1038"/>
        <end position="1055"/>
    </location>
</feature>
<evidence type="ECO:0008006" key="5">
    <source>
        <dbReference type="Google" id="ProtNLM"/>
    </source>
</evidence>
<feature type="region of interest" description="Disordered" evidence="2">
    <location>
        <begin position="1122"/>
        <end position="1152"/>
    </location>
</feature>
<feature type="region of interest" description="Disordered" evidence="2">
    <location>
        <begin position="478"/>
        <end position="509"/>
    </location>
</feature>
<feature type="compositionally biased region" description="Polar residues" evidence="2">
    <location>
        <begin position="221"/>
        <end position="231"/>
    </location>
</feature>
<feature type="compositionally biased region" description="Low complexity" evidence="2">
    <location>
        <begin position="118"/>
        <end position="134"/>
    </location>
</feature>